<reference evidence="2 3" key="1">
    <citation type="journal article" date="2019" name="Environ. Microbiol.">
        <title>Species interactions and distinct microbial communities in high Arctic permafrost affected cryosols are associated with the CH4 and CO2 gas fluxes.</title>
        <authorList>
            <person name="Altshuler I."/>
            <person name="Hamel J."/>
            <person name="Turney S."/>
            <person name="Magnuson E."/>
            <person name="Levesque R."/>
            <person name="Greer C."/>
            <person name="Whyte L.G."/>
        </authorList>
    </citation>
    <scope>NUCLEOTIDE SEQUENCE [LARGE SCALE GENOMIC DNA]</scope>
    <source>
        <strain evidence="2 3">S9.3A</strain>
    </source>
</reference>
<sequence length="86" mass="9006">MTAETRAVAQHQPWCNDHTPDSTGDRGACSWERALAAGHFVNVEEGEDGAPPYVAVWGDGNALTPQEARTMAADILEAADIAGANA</sequence>
<comment type="caution">
    <text evidence="2">The sequence shown here is derived from an EMBL/GenBank/DDBJ whole genome shotgun (WGS) entry which is preliminary data.</text>
</comment>
<protein>
    <submittedName>
        <fullName evidence="2">Uncharacterized protein</fullName>
    </submittedName>
</protein>
<keyword evidence="3" id="KW-1185">Reference proteome</keyword>
<dbReference type="AlphaFoldDB" id="A0A502CFR6"/>
<name>A0A502CFR6_9MICO</name>
<feature type="region of interest" description="Disordered" evidence="1">
    <location>
        <begin position="1"/>
        <end position="26"/>
    </location>
</feature>
<evidence type="ECO:0000256" key="1">
    <source>
        <dbReference type="SAM" id="MobiDB-lite"/>
    </source>
</evidence>
<accession>A0A502CFR6</accession>
<organism evidence="2 3">
    <name type="scientific">Pedococcus bigeumensis</name>
    <dbReference type="NCBI Taxonomy" id="433644"/>
    <lineage>
        <taxon>Bacteria</taxon>
        <taxon>Bacillati</taxon>
        <taxon>Actinomycetota</taxon>
        <taxon>Actinomycetes</taxon>
        <taxon>Micrococcales</taxon>
        <taxon>Intrasporangiaceae</taxon>
        <taxon>Pedococcus</taxon>
    </lineage>
</organism>
<dbReference type="Proteomes" id="UP000317722">
    <property type="component" value="Unassembled WGS sequence"/>
</dbReference>
<proteinExistence type="predicted"/>
<evidence type="ECO:0000313" key="3">
    <source>
        <dbReference type="Proteomes" id="UP000317722"/>
    </source>
</evidence>
<gene>
    <name evidence="2" type="ORF">EAH86_19870</name>
</gene>
<dbReference type="EMBL" id="RCZM01000009">
    <property type="protein sequence ID" value="TPG12565.1"/>
    <property type="molecule type" value="Genomic_DNA"/>
</dbReference>
<evidence type="ECO:0000313" key="2">
    <source>
        <dbReference type="EMBL" id="TPG12565.1"/>
    </source>
</evidence>